<feature type="compositionally biased region" description="Polar residues" evidence="1">
    <location>
        <begin position="827"/>
        <end position="841"/>
    </location>
</feature>
<feature type="compositionally biased region" description="Acidic residues" evidence="1">
    <location>
        <begin position="845"/>
        <end position="859"/>
    </location>
</feature>
<dbReference type="OrthoDB" id="420564at2759"/>
<keyword evidence="3" id="KW-1185">Reference proteome</keyword>
<dbReference type="PANTHER" id="PTHR35179">
    <property type="entry name" value="PROTEIN CBG02620"/>
    <property type="match status" value="1"/>
</dbReference>
<sequence length="922" mass="103055">MARYMGGPRGCREPSPLPRAPSSPKGEEVAVSPNCGDNTHNSDDQDNSSPLTNVQVRESIEFDNDDNGQYVGDGSSEDHNNVYEFEESEHEEMDVDRNTSTPRPGQHGQMRRTQNEALLFPRLPISSHNIDNVEEGSISSVPTEYEKVKRLQRRQRKLTPGIDIDYTNPHSSDNFLYVVPPLSISYGWMVKGTKEHVEDIYISGSLFSDKEVRSKRKIEVLCEYTWIQTTPSQEKRGDIFPAIYVPGNTRNWRGLRLRSSLNQEDLYTAVSRTVRDEHAFLQPHYQYEPTFRALELANPNFSFKDVDIVTDCETLAHLLAFICGPRATRTPVTKPFRIDLFTVRNTLFIIPKEKSGRGNYGPLPKHERSDPMSTVPEWAAHVLGRMGSKDPKLPYSGGHYRLVRYRFGNVVLAVRVKVDFVYEHRKTPTRSTCDPLYGVTTEVMSAPATSTPDDGPIWKTTVKSQGLGTKPAAAGIATVRYACKSRNAALNEMLPQMWFSRTPFLVEAVVSYPSLEINDASLINSRLFYKAFENAHRCSLRYLAGLLRHLRVRTRELGGNAVVICDPVQVCFVLLKPVMETKPVPDDIAFKFWGPEDSFGPASEREAARTPESGSDLTDFSKTPTPPDGSDLLDTWKSGKRKSPKGKEAKKAAQDGSPARIDRQRTQGIDPIKMVEDWNLNVRQSVEDDGYEPDVEDNTNGPATGSHDGYMSFSDNEIGSDDDIMMGESAYEDPHVFSDASDEMSSEDGEWHDCDGLMAGTYNEQEIISEERDSDFRDDSDDGSSPTATYHQQLHHPEDGRPVAQPYTDEDENEVRSPAKTPEYHLVTSSQEDQNSSANSRNDPEVDPMEVDDDTENDGDQNGALDTVGQSGPPIQPGPFDYMQPSPTKQASHPDQPSDNGVLGGKANAALRDEERRRLLGL</sequence>
<gene>
    <name evidence="2" type="ORF">VP1G_02095</name>
</gene>
<reference evidence="3" key="1">
    <citation type="submission" date="2014-12" db="EMBL/GenBank/DDBJ databases">
        <title>Genome Sequence of Valsa Canker Pathogens Uncovers a Specific Adaption of Colonization on Woody Bark.</title>
        <authorList>
            <person name="Yin Z."/>
            <person name="Liu H."/>
            <person name="Gao X."/>
            <person name="Li Z."/>
            <person name="Song N."/>
            <person name="Ke X."/>
            <person name="Dai Q."/>
            <person name="Wu Y."/>
            <person name="Sun Y."/>
            <person name="Xu J.-R."/>
            <person name="Kang Z.K."/>
            <person name="Wang L."/>
            <person name="Huang L."/>
        </authorList>
    </citation>
    <scope>NUCLEOTIDE SEQUENCE [LARGE SCALE GENOMIC DNA]</scope>
    <source>
        <strain evidence="3">SXYL134</strain>
    </source>
</reference>
<dbReference type="STRING" id="694573.A0A194USK5"/>
<feature type="region of interest" description="Disordered" evidence="1">
    <location>
        <begin position="599"/>
        <end position="670"/>
    </location>
</feature>
<accession>A0A194USK5</accession>
<evidence type="ECO:0000313" key="3">
    <source>
        <dbReference type="Proteomes" id="UP000078576"/>
    </source>
</evidence>
<feature type="compositionally biased region" description="Polar residues" evidence="1">
    <location>
        <begin position="612"/>
        <end position="623"/>
    </location>
</feature>
<feature type="compositionally biased region" description="Acidic residues" evidence="1">
    <location>
        <begin position="687"/>
        <end position="697"/>
    </location>
</feature>
<feature type="region of interest" description="Disordered" evidence="1">
    <location>
        <begin position="1"/>
        <end position="111"/>
    </location>
</feature>
<feature type="region of interest" description="Disordered" evidence="1">
    <location>
        <begin position="739"/>
        <end position="922"/>
    </location>
</feature>
<dbReference type="Proteomes" id="UP000078576">
    <property type="component" value="Unassembled WGS sequence"/>
</dbReference>
<protein>
    <submittedName>
        <fullName evidence="2">Uncharacterized protein</fullName>
    </submittedName>
</protein>
<feature type="compositionally biased region" description="Polar residues" evidence="1">
    <location>
        <begin position="47"/>
        <end position="56"/>
    </location>
</feature>
<name>A0A194USK5_CYTMA</name>
<dbReference type="AlphaFoldDB" id="A0A194USK5"/>
<evidence type="ECO:0000313" key="2">
    <source>
        <dbReference type="EMBL" id="KUI54677.1"/>
    </source>
</evidence>
<dbReference type="EMBL" id="KN714675">
    <property type="protein sequence ID" value="KUI54677.1"/>
    <property type="molecule type" value="Genomic_DNA"/>
</dbReference>
<feature type="region of interest" description="Disordered" evidence="1">
    <location>
        <begin position="683"/>
        <end position="725"/>
    </location>
</feature>
<organism evidence="2 3">
    <name type="scientific">Cytospora mali</name>
    <name type="common">Apple Valsa canker fungus</name>
    <name type="synonym">Valsa mali</name>
    <dbReference type="NCBI Taxonomy" id="578113"/>
    <lineage>
        <taxon>Eukaryota</taxon>
        <taxon>Fungi</taxon>
        <taxon>Dikarya</taxon>
        <taxon>Ascomycota</taxon>
        <taxon>Pezizomycotina</taxon>
        <taxon>Sordariomycetes</taxon>
        <taxon>Sordariomycetidae</taxon>
        <taxon>Diaporthales</taxon>
        <taxon>Cytosporaceae</taxon>
        <taxon>Cytospora</taxon>
    </lineage>
</organism>
<evidence type="ECO:0000256" key="1">
    <source>
        <dbReference type="SAM" id="MobiDB-lite"/>
    </source>
</evidence>
<dbReference type="PANTHER" id="PTHR35179:SF2">
    <property type="entry name" value="START DOMAIN-CONTAINING PROTEIN"/>
    <property type="match status" value="1"/>
</dbReference>
<feature type="compositionally biased region" description="Acidic residues" evidence="1">
    <location>
        <begin position="84"/>
        <end position="94"/>
    </location>
</feature>
<feature type="compositionally biased region" description="Basic and acidic residues" evidence="1">
    <location>
        <begin position="911"/>
        <end position="922"/>
    </location>
</feature>
<feature type="compositionally biased region" description="Polar residues" evidence="1">
    <location>
        <begin position="885"/>
        <end position="899"/>
    </location>
</feature>
<proteinExistence type="predicted"/>